<dbReference type="Pfam" id="PF05241">
    <property type="entry name" value="EBP"/>
    <property type="match status" value="1"/>
</dbReference>
<keyword evidence="5 7" id="KW-1133">Transmembrane helix</keyword>
<proteinExistence type="inferred from homology"/>
<comment type="subcellular location">
    <subcellularLocation>
        <location evidence="1">Endoplasmic reticulum membrane</location>
        <topology evidence="1">Multi-pass membrane protein</topology>
    </subcellularLocation>
</comment>
<evidence type="ECO:0000313" key="10">
    <source>
        <dbReference type="Proteomes" id="UP001412067"/>
    </source>
</evidence>
<protein>
    <recommendedName>
        <fullName evidence="8">EXPERA domain-containing protein</fullName>
    </recommendedName>
</protein>
<dbReference type="PANTHER" id="PTHR31204">
    <property type="entry name" value="SIGMA INTRACELLULAR RECEPTOR 2"/>
    <property type="match status" value="1"/>
</dbReference>
<dbReference type="InterPro" id="IPR051987">
    <property type="entry name" value="Sigma-2_receptor-like"/>
</dbReference>
<feature type="transmembrane region" description="Helical" evidence="7">
    <location>
        <begin position="92"/>
        <end position="112"/>
    </location>
</feature>
<comment type="similarity">
    <text evidence="2">Belongs to the TMEM97/sigma-2 receptor family.</text>
</comment>
<accession>A0ABR2MVF3</accession>
<feature type="transmembrane region" description="Helical" evidence="7">
    <location>
        <begin position="12"/>
        <end position="37"/>
    </location>
</feature>
<feature type="transmembrane region" description="Helical" evidence="7">
    <location>
        <begin position="63"/>
        <end position="85"/>
    </location>
</feature>
<dbReference type="EMBL" id="JBBWWR010000004">
    <property type="protein sequence ID" value="KAK8968086.1"/>
    <property type="molecule type" value="Genomic_DNA"/>
</dbReference>
<evidence type="ECO:0000256" key="1">
    <source>
        <dbReference type="ARBA" id="ARBA00004477"/>
    </source>
</evidence>
<keyword evidence="6 7" id="KW-0472">Membrane</keyword>
<dbReference type="InterPro" id="IPR016964">
    <property type="entry name" value="Sigma2_recept"/>
</dbReference>
<dbReference type="PROSITE" id="PS51751">
    <property type="entry name" value="EXPERA"/>
    <property type="match status" value="1"/>
</dbReference>
<feature type="domain" description="EXPERA" evidence="8">
    <location>
        <begin position="8"/>
        <end position="140"/>
    </location>
</feature>
<evidence type="ECO:0000256" key="5">
    <source>
        <dbReference type="ARBA" id="ARBA00022989"/>
    </source>
</evidence>
<evidence type="ECO:0000256" key="6">
    <source>
        <dbReference type="ARBA" id="ARBA00023136"/>
    </source>
</evidence>
<gene>
    <name evidence="9" type="ORF">KSP40_PGU021695</name>
</gene>
<organism evidence="9 10">
    <name type="scientific">Platanthera guangdongensis</name>
    <dbReference type="NCBI Taxonomy" id="2320717"/>
    <lineage>
        <taxon>Eukaryota</taxon>
        <taxon>Viridiplantae</taxon>
        <taxon>Streptophyta</taxon>
        <taxon>Embryophyta</taxon>
        <taxon>Tracheophyta</taxon>
        <taxon>Spermatophyta</taxon>
        <taxon>Magnoliopsida</taxon>
        <taxon>Liliopsida</taxon>
        <taxon>Asparagales</taxon>
        <taxon>Orchidaceae</taxon>
        <taxon>Orchidoideae</taxon>
        <taxon>Orchideae</taxon>
        <taxon>Orchidinae</taxon>
        <taxon>Platanthera</taxon>
    </lineage>
</organism>
<comment type="caution">
    <text evidence="9">The sequence shown here is derived from an EMBL/GenBank/DDBJ whole genome shotgun (WGS) entry which is preliminary data.</text>
</comment>
<evidence type="ECO:0000259" key="8">
    <source>
        <dbReference type="PROSITE" id="PS51751"/>
    </source>
</evidence>
<evidence type="ECO:0000256" key="3">
    <source>
        <dbReference type="ARBA" id="ARBA00022692"/>
    </source>
</evidence>
<name>A0ABR2MVF3_9ASPA</name>
<dbReference type="Proteomes" id="UP001412067">
    <property type="component" value="Unassembled WGS sequence"/>
</dbReference>
<keyword evidence="3 7" id="KW-0812">Transmembrane</keyword>
<dbReference type="InterPro" id="IPR033118">
    <property type="entry name" value="EXPERA"/>
</dbReference>
<evidence type="ECO:0000256" key="7">
    <source>
        <dbReference type="PIRNR" id="PIRNR031032"/>
    </source>
</evidence>
<sequence>MGFFSVAVDSVIVFFSAVLILAAPLIDGQVILPAAFFPPALVKFNQWYSEHYGDYLAKEKPHFFAGLIWIEIVLIWPLSFANVYGILARRRWVSTTSLTVGVSLATSMAALMAELLGSGRASQKLLQLYSPFVAFSVLAILKGVFSGSCYTVIKASHAPAARKKRA</sequence>
<evidence type="ECO:0000313" key="9">
    <source>
        <dbReference type="EMBL" id="KAK8968086.1"/>
    </source>
</evidence>
<dbReference type="PANTHER" id="PTHR31204:SF1">
    <property type="entry name" value="SIGMA INTRACELLULAR RECEPTOR 2"/>
    <property type="match status" value="1"/>
</dbReference>
<feature type="transmembrane region" description="Helical" evidence="7">
    <location>
        <begin position="132"/>
        <end position="153"/>
    </location>
</feature>
<evidence type="ECO:0000256" key="2">
    <source>
        <dbReference type="ARBA" id="ARBA00009096"/>
    </source>
</evidence>
<dbReference type="PIRSF" id="PIRSF031032">
    <property type="entry name" value="TMP_97_prd"/>
    <property type="match status" value="1"/>
</dbReference>
<evidence type="ECO:0000256" key="4">
    <source>
        <dbReference type="ARBA" id="ARBA00022824"/>
    </source>
</evidence>
<reference evidence="9 10" key="1">
    <citation type="journal article" date="2022" name="Nat. Plants">
        <title>Genomes of leafy and leafless Platanthera orchids illuminate the evolution of mycoheterotrophy.</title>
        <authorList>
            <person name="Li M.H."/>
            <person name="Liu K.W."/>
            <person name="Li Z."/>
            <person name="Lu H.C."/>
            <person name="Ye Q.L."/>
            <person name="Zhang D."/>
            <person name="Wang J.Y."/>
            <person name="Li Y.F."/>
            <person name="Zhong Z.M."/>
            <person name="Liu X."/>
            <person name="Yu X."/>
            <person name="Liu D.K."/>
            <person name="Tu X.D."/>
            <person name="Liu B."/>
            <person name="Hao Y."/>
            <person name="Liao X.Y."/>
            <person name="Jiang Y.T."/>
            <person name="Sun W.H."/>
            <person name="Chen J."/>
            <person name="Chen Y.Q."/>
            <person name="Ai Y."/>
            <person name="Zhai J.W."/>
            <person name="Wu S.S."/>
            <person name="Zhou Z."/>
            <person name="Hsiao Y.Y."/>
            <person name="Wu W.L."/>
            <person name="Chen Y.Y."/>
            <person name="Lin Y.F."/>
            <person name="Hsu J.L."/>
            <person name="Li C.Y."/>
            <person name="Wang Z.W."/>
            <person name="Zhao X."/>
            <person name="Zhong W.Y."/>
            <person name="Ma X.K."/>
            <person name="Ma L."/>
            <person name="Huang J."/>
            <person name="Chen G.Z."/>
            <person name="Huang M.Z."/>
            <person name="Huang L."/>
            <person name="Peng D.H."/>
            <person name="Luo Y.B."/>
            <person name="Zou S.Q."/>
            <person name="Chen S.P."/>
            <person name="Lan S."/>
            <person name="Tsai W.C."/>
            <person name="Van de Peer Y."/>
            <person name="Liu Z.J."/>
        </authorList>
    </citation>
    <scope>NUCLEOTIDE SEQUENCE [LARGE SCALE GENOMIC DNA]</scope>
    <source>
        <strain evidence="9">Lor288</strain>
    </source>
</reference>
<keyword evidence="10" id="KW-1185">Reference proteome</keyword>
<keyword evidence="4" id="KW-0256">Endoplasmic reticulum</keyword>